<proteinExistence type="predicted"/>
<evidence type="ECO:0000256" key="1">
    <source>
        <dbReference type="SAM" id="MobiDB-lite"/>
    </source>
</evidence>
<sequence>MGGQVFLPGWADPVLARWLGSVPRRTWNPLFFRFPLVILSSQSASGLTKSQPHASFPNQSSATERSSKQPLQRPSSSCHEHHICWLADTPGPLQPAGSVPDKGHRQLAAWRGSHGIHAAIENRRLHAAKEPLRLVQHPQGSLRLWWPCLTSGWLLRHAPSTSDTSGPRSA</sequence>
<keyword evidence="3" id="KW-1185">Reference proteome</keyword>
<dbReference type="Proteomes" id="UP001365128">
    <property type="component" value="Unassembled WGS sequence"/>
</dbReference>
<comment type="caution">
    <text evidence="2">The sequence shown here is derived from an EMBL/GenBank/DDBJ whole genome shotgun (WGS) entry which is preliminary data.</text>
</comment>
<organism evidence="2 3">
    <name type="scientific">Phyllosticta citricarpa</name>
    <dbReference type="NCBI Taxonomy" id="55181"/>
    <lineage>
        <taxon>Eukaryota</taxon>
        <taxon>Fungi</taxon>
        <taxon>Dikarya</taxon>
        <taxon>Ascomycota</taxon>
        <taxon>Pezizomycotina</taxon>
        <taxon>Dothideomycetes</taxon>
        <taxon>Dothideomycetes incertae sedis</taxon>
        <taxon>Botryosphaeriales</taxon>
        <taxon>Phyllostictaceae</taxon>
        <taxon>Phyllosticta</taxon>
    </lineage>
</organism>
<gene>
    <name evidence="2" type="ORF">IWX46DRAFT_459405</name>
</gene>
<accession>A0ABR1ML36</accession>
<name>A0ABR1ML36_9PEZI</name>
<evidence type="ECO:0000313" key="2">
    <source>
        <dbReference type="EMBL" id="KAK7549440.1"/>
    </source>
</evidence>
<reference evidence="2 3" key="1">
    <citation type="submission" date="2024-04" db="EMBL/GenBank/DDBJ databases">
        <title>Phyllosticta paracitricarpa is synonymous to the EU quarantine fungus P. citricarpa based on phylogenomic analyses.</title>
        <authorList>
            <consortium name="Lawrence Berkeley National Laboratory"/>
            <person name="Van Ingen-Buijs V.A."/>
            <person name="Van Westerhoven A.C."/>
            <person name="Haridas S."/>
            <person name="Skiadas P."/>
            <person name="Martin F."/>
            <person name="Groenewald J.Z."/>
            <person name="Crous P.W."/>
            <person name="Seidl M.F."/>
        </authorList>
    </citation>
    <scope>NUCLEOTIDE SEQUENCE [LARGE SCALE GENOMIC DNA]</scope>
    <source>
        <strain evidence="2 3">CBS 122670</strain>
    </source>
</reference>
<feature type="region of interest" description="Disordered" evidence="1">
    <location>
        <begin position="48"/>
        <end position="76"/>
    </location>
</feature>
<evidence type="ECO:0000313" key="3">
    <source>
        <dbReference type="Proteomes" id="UP001365128"/>
    </source>
</evidence>
<protein>
    <submittedName>
        <fullName evidence="2">Uncharacterized protein</fullName>
    </submittedName>
</protein>
<dbReference type="EMBL" id="JBBPDW010000009">
    <property type="protein sequence ID" value="KAK7549440.1"/>
    <property type="molecule type" value="Genomic_DNA"/>
</dbReference>